<keyword evidence="3" id="KW-0902">Two-component regulatory system</keyword>
<organism evidence="5 6">
    <name type="scientific">Roseiconus lacunae</name>
    <dbReference type="NCBI Taxonomy" id="2605694"/>
    <lineage>
        <taxon>Bacteria</taxon>
        <taxon>Pseudomonadati</taxon>
        <taxon>Planctomycetota</taxon>
        <taxon>Planctomycetia</taxon>
        <taxon>Pirellulales</taxon>
        <taxon>Pirellulaceae</taxon>
        <taxon>Roseiconus</taxon>
    </lineage>
</organism>
<name>A0ABT7PCQ0_9BACT</name>
<evidence type="ECO:0000313" key="5">
    <source>
        <dbReference type="EMBL" id="MDM4014272.1"/>
    </source>
</evidence>
<proteinExistence type="predicted"/>
<evidence type="ECO:0000313" key="6">
    <source>
        <dbReference type="Proteomes" id="UP001239462"/>
    </source>
</evidence>
<feature type="domain" description="Histidine kinase/HSP90-like ATPase" evidence="4">
    <location>
        <begin position="137"/>
        <end position="226"/>
    </location>
</feature>
<dbReference type="InterPro" id="IPR050482">
    <property type="entry name" value="Sensor_HK_TwoCompSys"/>
</dbReference>
<dbReference type="CDD" id="cd16917">
    <property type="entry name" value="HATPase_UhpB-NarQ-NarX-like"/>
    <property type="match status" value="1"/>
</dbReference>
<dbReference type="SUPFAM" id="SSF55874">
    <property type="entry name" value="ATPase domain of HSP90 chaperone/DNA topoisomerase II/histidine kinase"/>
    <property type="match status" value="1"/>
</dbReference>
<dbReference type="Gene3D" id="1.20.5.1930">
    <property type="match status" value="1"/>
</dbReference>
<dbReference type="GO" id="GO:0016301">
    <property type="term" value="F:kinase activity"/>
    <property type="evidence" value="ECO:0007669"/>
    <property type="project" value="UniProtKB-KW"/>
</dbReference>
<dbReference type="PANTHER" id="PTHR24421">
    <property type="entry name" value="NITRATE/NITRITE SENSOR PROTEIN NARX-RELATED"/>
    <property type="match status" value="1"/>
</dbReference>
<gene>
    <name evidence="5" type="ORF">QTN89_02440</name>
</gene>
<dbReference type="Gene3D" id="3.30.565.10">
    <property type="entry name" value="Histidine kinase-like ATPase, C-terminal domain"/>
    <property type="match status" value="1"/>
</dbReference>
<dbReference type="SMART" id="SM00387">
    <property type="entry name" value="HATPase_c"/>
    <property type="match status" value="1"/>
</dbReference>
<accession>A0ABT7PCQ0</accession>
<evidence type="ECO:0000256" key="1">
    <source>
        <dbReference type="ARBA" id="ARBA00022679"/>
    </source>
</evidence>
<dbReference type="InterPro" id="IPR036890">
    <property type="entry name" value="HATPase_C_sf"/>
</dbReference>
<dbReference type="RefSeq" id="WP_149497281.1">
    <property type="nucleotide sequence ID" value="NZ_JASZZN010000002.1"/>
</dbReference>
<keyword evidence="2 5" id="KW-0418">Kinase</keyword>
<evidence type="ECO:0000259" key="4">
    <source>
        <dbReference type="SMART" id="SM00387"/>
    </source>
</evidence>
<dbReference type="Pfam" id="PF07730">
    <property type="entry name" value="HisKA_3"/>
    <property type="match status" value="1"/>
</dbReference>
<dbReference type="Pfam" id="PF02518">
    <property type="entry name" value="HATPase_c"/>
    <property type="match status" value="1"/>
</dbReference>
<evidence type="ECO:0000256" key="2">
    <source>
        <dbReference type="ARBA" id="ARBA00022777"/>
    </source>
</evidence>
<keyword evidence="1" id="KW-0808">Transferase</keyword>
<evidence type="ECO:0000256" key="3">
    <source>
        <dbReference type="ARBA" id="ARBA00023012"/>
    </source>
</evidence>
<dbReference type="InterPro" id="IPR003594">
    <property type="entry name" value="HATPase_dom"/>
</dbReference>
<dbReference type="EMBL" id="JASZZN010000002">
    <property type="protein sequence ID" value="MDM4014272.1"/>
    <property type="molecule type" value="Genomic_DNA"/>
</dbReference>
<sequence>MPPSQPPGGGLPAASELLDLERSQIAHDLHDLLLPLIFGASATVQSLAAKAESANADSDVVLSDSARQQLGQVNDWLREALSLGRNLLTEIYPPELESLPWLMAARDTVAKICGANRDVTWQVSEGTPLADPDLDRSVATSAYRILVEAVRNAVRHGEASAITIKCDDARMVVQDHGKGFDPESVPTGHFGIRAMKGRAALVGNRVVVDSSVGGPTTVTLHFDCAPVD</sequence>
<reference evidence="5 6" key="1">
    <citation type="submission" date="2023-06" db="EMBL/GenBank/DDBJ databases">
        <title>Roseiconus lacunae JC819 isolated from Gulf of Mannar region, Tamil Nadu.</title>
        <authorList>
            <person name="Pk S."/>
            <person name="Ch S."/>
            <person name="Ch V.R."/>
        </authorList>
    </citation>
    <scope>NUCLEOTIDE SEQUENCE [LARGE SCALE GENOMIC DNA]</scope>
    <source>
        <strain evidence="5 6">JC819</strain>
    </source>
</reference>
<keyword evidence="6" id="KW-1185">Reference proteome</keyword>
<dbReference type="Proteomes" id="UP001239462">
    <property type="component" value="Unassembled WGS sequence"/>
</dbReference>
<protein>
    <submittedName>
        <fullName evidence="5">Histidine kinase</fullName>
    </submittedName>
</protein>
<comment type="caution">
    <text evidence="5">The sequence shown here is derived from an EMBL/GenBank/DDBJ whole genome shotgun (WGS) entry which is preliminary data.</text>
</comment>
<dbReference type="InterPro" id="IPR011712">
    <property type="entry name" value="Sig_transdc_His_kin_sub3_dim/P"/>
</dbReference>